<evidence type="ECO:0000256" key="1">
    <source>
        <dbReference type="SAM" id="SignalP"/>
    </source>
</evidence>
<name>A0A6A3V0W4_9STRA</name>
<accession>A0A6A3V0W4</accession>
<dbReference type="EMBL" id="QXGD01010918">
    <property type="protein sequence ID" value="KAE9156584.1"/>
    <property type="molecule type" value="Genomic_DNA"/>
</dbReference>
<dbReference type="Proteomes" id="UP000440367">
    <property type="component" value="Unassembled WGS sequence"/>
</dbReference>
<feature type="signal peptide" evidence="1">
    <location>
        <begin position="1"/>
        <end position="24"/>
    </location>
</feature>
<dbReference type="AlphaFoldDB" id="A0A6A3V0W4"/>
<evidence type="ECO:0000313" key="2">
    <source>
        <dbReference type="EMBL" id="KAE9156584.1"/>
    </source>
</evidence>
<protein>
    <recommendedName>
        <fullName evidence="4">Secreted protein</fullName>
    </recommendedName>
</protein>
<evidence type="ECO:0008006" key="4">
    <source>
        <dbReference type="Google" id="ProtNLM"/>
    </source>
</evidence>
<organism evidence="2 3">
    <name type="scientific">Phytophthora fragariae</name>
    <dbReference type="NCBI Taxonomy" id="53985"/>
    <lineage>
        <taxon>Eukaryota</taxon>
        <taxon>Sar</taxon>
        <taxon>Stramenopiles</taxon>
        <taxon>Oomycota</taxon>
        <taxon>Peronosporomycetes</taxon>
        <taxon>Peronosporales</taxon>
        <taxon>Peronosporaceae</taxon>
        <taxon>Phytophthora</taxon>
    </lineage>
</organism>
<evidence type="ECO:0000313" key="3">
    <source>
        <dbReference type="Proteomes" id="UP000440367"/>
    </source>
</evidence>
<keyword evidence="1" id="KW-0732">Signal</keyword>
<feature type="chain" id="PRO_5025677849" description="Secreted protein" evidence="1">
    <location>
        <begin position="25"/>
        <end position="56"/>
    </location>
</feature>
<gene>
    <name evidence="2" type="ORF">PF002_g33581</name>
</gene>
<sequence>MAMVCWFPGILESVVLVAIRQVRLWICRTANTIVTPQRRHSCPCPVMADGALVLGH</sequence>
<reference evidence="2 3" key="1">
    <citation type="submission" date="2018-08" db="EMBL/GenBank/DDBJ databases">
        <title>Genomic investigation of the strawberry pathogen Phytophthora fragariae indicates pathogenicity is determined by transcriptional variation in three key races.</title>
        <authorList>
            <person name="Adams T.M."/>
            <person name="Armitage A.D."/>
            <person name="Sobczyk M.K."/>
            <person name="Bates H.J."/>
            <person name="Dunwell J.M."/>
            <person name="Nellist C.F."/>
            <person name="Harrison R.J."/>
        </authorList>
    </citation>
    <scope>NUCLEOTIDE SEQUENCE [LARGE SCALE GENOMIC DNA]</scope>
    <source>
        <strain evidence="2 3">BC-1</strain>
    </source>
</reference>
<comment type="caution">
    <text evidence="2">The sequence shown here is derived from an EMBL/GenBank/DDBJ whole genome shotgun (WGS) entry which is preliminary data.</text>
</comment>
<proteinExistence type="predicted"/>